<dbReference type="AlphaFoldDB" id="A0A401Q424"/>
<dbReference type="Pfam" id="PF00221">
    <property type="entry name" value="Lyase_aromatic"/>
    <property type="match status" value="1"/>
</dbReference>
<reference evidence="2 3" key="1">
    <citation type="journal article" date="2018" name="Nat. Ecol. Evol.">
        <title>Shark genomes provide insights into elasmobranch evolution and the origin of vertebrates.</title>
        <authorList>
            <person name="Hara Y"/>
            <person name="Yamaguchi K"/>
            <person name="Onimaru K"/>
            <person name="Kadota M"/>
            <person name="Koyanagi M"/>
            <person name="Keeley SD"/>
            <person name="Tatsumi K"/>
            <person name="Tanaka K"/>
            <person name="Motone F"/>
            <person name="Kageyama Y"/>
            <person name="Nozu R"/>
            <person name="Adachi N"/>
            <person name="Nishimura O"/>
            <person name="Nakagawa R"/>
            <person name="Tanegashima C"/>
            <person name="Kiyatake I"/>
            <person name="Matsumoto R"/>
            <person name="Murakumo K"/>
            <person name="Nishida K"/>
            <person name="Terakita A"/>
            <person name="Kuratani S"/>
            <person name="Sato K"/>
            <person name="Hyodo S Kuraku.S."/>
        </authorList>
    </citation>
    <scope>NUCLEOTIDE SEQUENCE [LARGE SCALE GENOMIC DNA]</scope>
</reference>
<dbReference type="EMBL" id="BFAA01009518">
    <property type="protein sequence ID" value="GCB80104.1"/>
    <property type="molecule type" value="Genomic_DNA"/>
</dbReference>
<evidence type="ECO:0000256" key="1">
    <source>
        <dbReference type="ARBA" id="ARBA00007238"/>
    </source>
</evidence>
<accession>A0A401Q424</accession>
<comment type="caution">
    <text evidence="2">The sequence shown here is derived from an EMBL/GenBank/DDBJ whole genome shotgun (WGS) entry which is preliminary data.</text>
</comment>
<sequence length="129" mass="14591">MQYIYLDGDSLTTEQLVQLGNGSYKIKLTPEVEKKVNKSRDLVEKIIDEGQVVYGINTGLGKFARTVIPHDKLEELQENVVHSTAVGKRENAFVYFHYPVANTAFENCPFPCVLMPLSPHCFNILTNKM</sequence>
<proteinExistence type="inferred from homology"/>
<organism evidence="2 3">
    <name type="scientific">Scyliorhinus torazame</name>
    <name type="common">Cloudy catshark</name>
    <name type="synonym">Catulus torazame</name>
    <dbReference type="NCBI Taxonomy" id="75743"/>
    <lineage>
        <taxon>Eukaryota</taxon>
        <taxon>Metazoa</taxon>
        <taxon>Chordata</taxon>
        <taxon>Craniata</taxon>
        <taxon>Vertebrata</taxon>
        <taxon>Chondrichthyes</taxon>
        <taxon>Elasmobranchii</taxon>
        <taxon>Galeomorphii</taxon>
        <taxon>Galeoidea</taxon>
        <taxon>Carcharhiniformes</taxon>
        <taxon>Scyliorhinidae</taxon>
        <taxon>Scyliorhinus</taxon>
    </lineage>
</organism>
<dbReference type="SUPFAM" id="SSF48557">
    <property type="entry name" value="L-aspartase-like"/>
    <property type="match status" value="1"/>
</dbReference>
<dbReference type="OrthoDB" id="10051290at2759"/>
<dbReference type="InterPro" id="IPR001106">
    <property type="entry name" value="Aromatic_Lyase"/>
</dbReference>
<name>A0A401Q424_SCYTO</name>
<dbReference type="STRING" id="75743.A0A401Q424"/>
<dbReference type="InterPro" id="IPR008948">
    <property type="entry name" value="L-Aspartase-like"/>
</dbReference>
<evidence type="ECO:0000313" key="3">
    <source>
        <dbReference type="Proteomes" id="UP000288216"/>
    </source>
</evidence>
<gene>
    <name evidence="2" type="ORF">scyTo_0016104</name>
</gene>
<keyword evidence="3" id="KW-1185">Reference proteome</keyword>
<protein>
    <recommendedName>
        <fullName evidence="4">Histidine ammonia-lyase</fullName>
    </recommendedName>
</protein>
<evidence type="ECO:0008006" key="4">
    <source>
        <dbReference type="Google" id="ProtNLM"/>
    </source>
</evidence>
<dbReference type="PANTHER" id="PTHR10362">
    <property type="entry name" value="HISTIDINE AMMONIA-LYASE"/>
    <property type="match status" value="1"/>
</dbReference>
<dbReference type="InterPro" id="IPR024083">
    <property type="entry name" value="Fumarase/histidase_N"/>
</dbReference>
<comment type="similarity">
    <text evidence="1">Belongs to the PAL/histidase family.</text>
</comment>
<evidence type="ECO:0000313" key="2">
    <source>
        <dbReference type="EMBL" id="GCB80104.1"/>
    </source>
</evidence>
<dbReference type="Proteomes" id="UP000288216">
    <property type="component" value="Unassembled WGS sequence"/>
</dbReference>
<dbReference type="Gene3D" id="1.10.275.10">
    <property type="entry name" value="Fumarase/aspartase (N-terminal domain)"/>
    <property type="match status" value="1"/>
</dbReference>
<dbReference type="GO" id="GO:0003824">
    <property type="term" value="F:catalytic activity"/>
    <property type="evidence" value="ECO:0007669"/>
    <property type="project" value="InterPro"/>
</dbReference>